<dbReference type="InterPro" id="IPR029044">
    <property type="entry name" value="Nucleotide-diphossugar_trans"/>
</dbReference>
<reference evidence="4" key="1">
    <citation type="submission" date="2021-01" db="EMBL/GenBank/DDBJ databases">
        <authorList>
            <person name="Corre E."/>
            <person name="Pelletier E."/>
            <person name="Niang G."/>
            <person name="Scheremetjew M."/>
            <person name="Finn R."/>
            <person name="Kale V."/>
            <person name="Holt S."/>
            <person name="Cochrane G."/>
            <person name="Meng A."/>
            <person name="Brown T."/>
            <person name="Cohen L."/>
        </authorList>
    </citation>
    <scope>NUCLEOTIDE SEQUENCE</scope>
    <source>
        <strain evidence="4">SAG 36.94</strain>
    </source>
</reference>
<keyword evidence="1" id="KW-0808">Transferase</keyword>
<feature type="transmembrane region" description="Helical" evidence="2">
    <location>
        <begin position="41"/>
        <end position="61"/>
    </location>
</feature>
<dbReference type="PANTHER" id="PTHR40743">
    <property type="entry name" value="NUCLEOTIDE-DIPHOSPHO-SUGAR TRANSFERASE CONTAINING PROTEIN"/>
    <property type="match status" value="1"/>
</dbReference>
<feature type="domain" description="Galactosyltransferase C-terminal" evidence="3">
    <location>
        <begin position="227"/>
        <end position="290"/>
    </location>
</feature>
<sequence>MIINTPARIAWAGRWKWAQRAIGDVRVWWHRVGLGQIRQQHVTVALLAIPFLIFLLLNSVGPASHLQKIQQLPLKQDVNVPVGVVLSESEFQRTRTILRYPTPKVSLVAACKDRSAFLMKTLSTWQAALGSTDEIILVDWSTSPGLMKINEIPGIRQDHRIKIISVQGQKTWILAQAFNLAAKFAIGESLLKVDCDTLLGAEFIARHPMPSRAVGYSIYYHLNWADARNENERHLNGVVFLPRTYFEAVRGYDERLVTYGWDDSDLYDRLERVGLRSRPLNLNFIRHLEHDDISRSANQGSHVWNLMFQTQINRVGLQTLPPWETSWMNNSIEYVYRAEDHEASQWTVVASNQVSGLIDRIDAAKYVEVANRARDAILHDQFDLPWEVLREIEVSNEELLDTLTREFPHGWTSKDGPIFAALYGSPETKLLALAEAVSLSHKYKRPLFVAWDPEGTQSKRKGTALRLSDFFNPAMTGTNSSGLLPPGYHSVFSLARWGCERSVTICVAWDSAYGKMEEYDSEGFSRLRSNLLDRLAGNVADQRHGVLLRLKGVFGIVSGEELAASLGSLVPSLRLSKVMDSFGNVRGSMGMYLGRGLSYKAQHAVATRLLAQARYLSGVFIIGDDEDAVHNVREMVGSMSIRRANESLLMVNPTEVRGAAVITRVAELYVMGLFCTGILHDGKSPSEVVTLVTALKSVKRAVLLETDS</sequence>
<dbReference type="AlphaFoldDB" id="A0A7S1XGD2"/>
<evidence type="ECO:0000259" key="3">
    <source>
        <dbReference type="Pfam" id="PF02709"/>
    </source>
</evidence>
<keyword evidence="2" id="KW-1133">Transmembrane helix</keyword>
<evidence type="ECO:0000313" key="4">
    <source>
        <dbReference type="EMBL" id="CAD9235776.1"/>
    </source>
</evidence>
<dbReference type="EMBL" id="HBGH01014178">
    <property type="protein sequence ID" value="CAD9235776.1"/>
    <property type="molecule type" value="Transcribed_RNA"/>
</dbReference>
<dbReference type="GO" id="GO:0016740">
    <property type="term" value="F:transferase activity"/>
    <property type="evidence" value="ECO:0007669"/>
    <property type="project" value="UniProtKB-KW"/>
</dbReference>
<organism evidence="4">
    <name type="scientific">Compsopogon caeruleus</name>
    <dbReference type="NCBI Taxonomy" id="31354"/>
    <lineage>
        <taxon>Eukaryota</taxon>
        <taxon>Rhodophyta</taxon>
        <taxon>Compsopogonophyceae</taxon>
        <taxon>Compsopogonales</taxon>
        <taxon>Compsopogonaceae</taxon>
        <taxon>Compsopogon</taxon>
    </lineage>
</organism>
<dbReference type="Gene3D" id="3.90.550.10">
    <property type="entry name" value="Spore Coat Polysaccharide Biosynthesis Protein SpsA, Chain A"/>
    <property type="match status" value="1"/>
</dbReference>
<dbReference type="PANTHER" id="PTHR40743:SF1">
    <property type="entry name" value="POSSIBLE GLYCOSYLTRANSFERASE"/>
    <property type="match status" value="1"/>
</dbReference>
<dbReference type="Pfam" id="PF02709">
    <property type="entry name" value="Glyco_transf_7C"/>
    <property type="match status" value="1"/>
</dbReference>
<dbReference type="SUPFAM" id="SSF53448">
    <property type="entry name" value="Nucleotide-diphospho-sugar transferases"/>
    <property type="match status" value="1"/>
</dbReference>
<dbReference type="InterPro" id="IPR027791">
    <property type="entry name" value="Galactosyl_T_C"/>
</dbReference>
<accession>A0A7S1XGD2</accession>
<protein>
    <recommendedName>
        <fullName evidence="3">Galactosyltransferase C-terminal domain-containing protein</fullName>
    </recommendedName>
</protein>
<evidence type="ECO:0000256" key="2">
    <source>
        <dbReference type="SAM" id="Phobius"/>
    </source>
</evidence>
<name>A0A7S1XGD2_9RHOD</name>
<proteinExistence type="predicted"/>
<keyword evidence="2" id="KW-0812">Transmembrane</keyword>
<gene>
    <name evidence="4" type="ORF">CCAE0312_LOCUS7867</name>
</gene>
<evidence type="ECO:0000256" key="1">
    <source>
        <dbReference type="ARBA" id="ARBA00022679"/>
    </source>
</evidence>
<keyword evidence="2" id="KW-0472">Membrane</keyword>